<dbReference type="InterPro" id="IPR049735">
    <property type="entry name" value="NovE/LmbU-like"/>
</dbReference>
<proteinExistence type="predicted"/>
<dbReference type="EMBL" id="JBITMB010000006">
    <property type="protein sequence ID" value="MFI7443459.1"/>
    <property type="molecule type" value="Genomic_DNA"/>
</dbReference>
<reference evidence="2 3" key="1">
    <citation type="submission" date="2024-10" db="EMBL/GenBank/DDBJ databases">
        <title>The Natural Products Discovery Center: Release of the First 8490 Sequenced Strains for Exploring Actinobacteria Biosynthetic Diversity.</title>
        <authorList>
            <person name="Kalkreuter E."/>
            <person name="Kautsar S.A."/>
            <person name="Yang D."/>
            <person name="Bader C.D."/>
            <person name="Teijaro C.N."/>
            <person name="Fluegel L."/>
            <person name="Davis C.M."/>
            <person name="Simpson J.R."/>
            <person name="Lauterbach L."/>
            <person name="Steele A.D."/>
            <person name="Gui C."/>
            <person name="Meng S."/>
            <person name="Li G."/>
            <person name="Viehrig K."/>
            <person name="Ye F."/>
            <person name="Su P."/>
            <person name="Kiefer A.F."/>
            <person name="Nichols A."/>
            <person name="Cepeda A.J."/>
            <person name="Yan W."/>
            <person name="Fan B."/>
            <person name="Jiang Y."/>
            <person name="Adhikari A."/>
            <person name="Zheng C.-J."/>
            <person name="Schuster L."/>
            <person name="Cowan T.M."/>
            <person name="Smanski M.J."/>
            <person name="Chevrette M.G."/>
            <person name="De Carvalho L.P.S."/>
            <person name="Shen B."/>
        </authorList>
    </citation>
    <scope>NUCLEOTIDE SEQUENCE [LARGE SCALE GENOMIC DNA]</scope>
    <source>
        <strain evidence="2 3">NPDC049503</strain>
    </source>
</reference>
<accession>A0ABW8A9I6</accession>
<organism evidence="2 3">
    <name type="scientific">Nonomuraea indica</name>
    <dbReference type="NCBI Taxonomy" id="1581193"/>
    <lineage>
        <taxon>Bacteria</taxon>
        <taxon>Bacillati</taxon>
        <taxon>Actinomycetota</taxon>
        <taxon>Actinomycetes</taxon>
        <taxon>Streptosporangiales</taxon>
        <taxon>Streptosporangiaceae</taxon>
        <taxon>Nonomuraea</taxon>
    </lineage>
</organism>
<sequence>MNHPVNGLTRKGHGEGPPHPGAGQRLGLDRSVVTRRTGLQFPNRLEFPIWERIGKQISLISDSSAWWLGDWLIYGEKEYADRYRMAIEQTSLDYQTLRNYAWVARRFSLARRRDKLSFAHHAEVAALAQEEQDVWLERAEQCGWSRNRLRRELRRTTGASVPVEAVEAADGRGSAAGSVDVKVRLTSSREQLERWKKAADLQNRDLVSWMVQALESIAQEVISKKTPEAGEVVASSRG</sequence>
<evidence type="ECO:0000313" key="3">
    <source>
        <dbReference type="Proteomes" id="UP001612928"/>
    </source>
</evidence>
<comment type="caution">
    <text evidence="2">The sequence shown here is derived from an EMBL/GenBank/DDBJ whole genome shotgun (WGS) entry which is preliminary data.</text>
</comment>
<feature type="region of interest" description="Disordered" evidence="1">
    <location>
        <begin position="1"/>
        <end position="27"/>
    </location>
</feature>
<dbReference type="NCBIfam" id="NF038070">
    <property type="entry name" value="LmbU_fam_TF"/>
    <property type="match status" value="1"/>
</dbReference>
<dbReference type="Proteomes" id="UP001612928">
    <property type="component" value="Unassembled WGS sequence"/>
</dbReference>
<keyword evidence="3" id="KW-1185">Reference proteome</keyword>
<evidence type="ECO:0000256" key="1">
    <source>
        <dbReference type="SAM" id="MobiDB-lite"/>
    </source>
</evidence>
<dbReference type="RefSeq" id="WP_397023618.1">
    <property type="nucleotide sequence ID" value="NZ_JBITMB010000006.1"/>
</dbReference>
<protein>
    <submittedName>
        <fullName evidence="2">LmbU family transcriptional regulator</fullName>
    </submittedName>
</protein>
<evidence type="ECO:0000313" key="2">
    <source>
        <dbReference type="EMBL" id="MFI7443459.1"/>
    </source>
</evidence>
<name>A0ABW8A9I6_9ACTN</name>
<gene>
    <name evidence="2" type="ORF">ACIBP5_26110</name>
</gene>